<dbReference type="SUPFAM" id="SSF46689">
    <property type="entry name" value="Homeodomain-like"/>
    <property type="match status" value="1"/>
</dbReference>
<dbReference type="SUPFAM" id="SSF48498">
    <property type="entry name" value="Tetracyclin repressor-like, C-terminal domain"/>
    <property type="match status" value="1"/>
</dbReference>
<dbReference type="PANTHER" id="PTHR30055">
    <property type="entry name" value="HTH-TYPE TRANSCRIPTIONAL REGULATOR RUTR"/>
    <property type="match status" value="1"/>
</dbReference>
<dbReference type="InterPro" id="IPR001647">
    <property type="entry name" value="HTH_TetR"/>
</dbReference>
<accession>A0A3S4DJ91</accession>
<proteinExistence type="predicted"/>
<evidence type="ECO:0000256" key="1">
    <source>
        <dbReference type="ARBA" id="ARBA00023125"/>
    </source>
</evidence>
<gene>
    <name evidence="4" type="primary">kstR2</name>
    <name evidence="4" type="ORF">RHODGE_RHODGE_04930</name>
</gene>
<organism evidence="4 5">
    <name type="scientific">Rhodoplanes serenus</name>
    <dbReference type="NCBI Taxonomy" id="200615"/>
    <lineage>
        <taxon>Bacteria</taxon>
        <taxon>Pseudomonadati</taxon>
        <taxon>Pseudomonadota</taxon>
        <taxon>Alphaproteobacteria</taxon>
        <taxon>Hyphomicrobiales</taxon>
        <taxon>Nitrobacteraceae</taxon>
        <taxon>Rhodoplanes</taxon>
    </lineage>
</organism>
<dbReference type="OrthoDB" id="9779746at2"/>
<protein>
    <submittedName>
        <fullName evidence="4">HTH-type transcriptional repressor KstR2</fullName>
    </submittedName>
</protein>
<evidence type="ECO:0000259" key="3">
    <source>
        <dbReference type="PROSITE" id="PS50977"/>
    </source>
</evidence>
<dbReference type="PROSITE" id="PS50977">
    <property type="entry name" value="HTH_TETR_2"/>
    <property type="match status" value="1"/>
</dbReference>
<comment type="caution">
    <text evidence="4">The sequence shown here is derived from an EMBL/GenBank/DDBJ whole genome shotgun (WGS) entry which is preliminary data.</text>
</comment>
<dbReference type="Pfam" id="PF00440">
    <property type="entry name" value="TetR_N"/>
    <property type="match status" value="1"/>
</dbReference>
<dbReference type="InterPro" id="IPR009057">
    <property type="entry name" value="Homeodomain-like_sf"/>
</dbReference>
<dbReference type="Gene3D" id="1.10.357.10">
    <property type="entry name" value="Tetracycline Repressor, domain 2"/>
    <property type="match status" value="1"/>
</dbReference>
<dbReference type="PANTHER" id="PTHR30055:SF237">
    <property type="entry name" value="TRANSCRIPTIONAL REPRESSOR MCE3R"/>
    <property type="match status" value="1"/>
</dbReference>
<feature type="domain" description="HTH tetR-type" evidence="3">
    <location>
        <begin position="10"/>
        <end position="70"/>
    </location>
</feature>
<dbReference type="EMBL" id="UWOC01000211">
    <property type="protein sequence ID" value="VCU11715.1"/>
    <property type="molecule type" value="Genomic_DNA"/>
</dbReference>
<dbReference type="GO" id="GO:0000976">
    <property type="term" value="F:transcription cis-regulatory region binding"/>
    <property type="evidence" value="ECO:0007669"/>
    <property type="project" value="TreeGrafter"/>
</dbReference>
<dbReference type="Proteomes" id="UP000289200">
    <property type="component" value="Unassembled WGS sequence"/>
</dbReference>
<evidence type="ECO:0000313" key="4">
    <source>
        <dbReference type="EMBL" id="VCU11715.1"/>
    </source>
</evidence>
<feature type="DNA-binding region" description="H-T-H motif" evidence="2">
    <location>
        <begin position="33"/>
        <end position="52"/>
    </location>
</feature>
<dbReference type="InterPro" id="IPR050109">
    <property type="entry name" value="HTH-type_TetR-like_transc_reg"/>
</dbReference>
<dbReference type="InterPro" id="IPR036271">
    <property type="entry name" value="Tet_transcr_reg_TetR-rel_C_sf"/>
</dbReference>
<reference evidence="5" key="1">
    <citation type="submission" date="2018-10" db="EMBL/GenBank/DDBJ databases">
        <authorList>
            <person name="Peiro R."/>
            <person name="Begona"/>
            <person name="Cbmso G."/>
            <person name="Lopez M."/>
            <person name="Gonzalez S."/>
            <person name="Sacristan E."/>
            <person name="Castillo E."/>
        </authorList>
    </citation>
    <scope>NUCLEOTIDE SEQUENCE [LARGE SCALE GENOMIC DNA]</scope>
</reference>
<dbReference type="RefSeq" id="WP_129611636.1">
    <property type="nucleotide sequence ID" value="NZ_UWOC01000211.1"/>
</dbReference>
<keyword evidence="5" id="KW-1185">Reference proteome</keyword>
<dbReference type="AlphaFoldDB" id="A0A3S4DJ91"/>
<keyword evidence="1 2" id="KW-0238">DNA-binding</keyword>
<evidence type="ECO:0000313" key="5">
    <source>
        <dbReference type="Proteomes" id="UP000289200"/>
    </source>
</evidence>
<name>A0A3S4DJ91_9BRAD</name>
<dbReference type="GO" id="GO:0003700">
    <property type="term" value="F:DNA-binding transcription factor activity"/>
    <property type="evidence" value="ECO:0007669"/>
    <property type="project" value="TreeGrafter"/>
</dbReference>
<sequence length="216" mass="23847">MGRKAGSNGQRTAAAIRRVGLRLIYRRGFEAMSLRELAAEVGIQAASLYNHIRTKQDLLFDLIREHMEALLAQTDAALGAAPAAVSERLYAFITHHILYHLEKKQEVFIANFELRALEPSHYATIVAMRRAYEGRLIALLDAGVAAGEFEIRDTRVTAYAILAMLTGACTWYKPEGRLTKAEVVELHTHMVLHGCIGRLPGAADPRSTRPAGVRTA</sequence>
<evidence type="ECO:0000256" key="2">
    <source>
        <dbReference type="PROSITE-ProRule" id="PRU00335"/>
    </source>
</evidence>
<dbReference type="Pfam" id="PF17932">
    <property type="entry name" value="TetR_C_24"/>
    <property type="match status" value="1"/>
</dbReference>
<dbReference type="InterPro" id="IPR041490">
    <property type="entry name" value="KstR2_TetR_C"/>
</dbReference>